<comment type="caution">
    <text evidence="6">The sequence shown here is derived from an EMBL/GenBank/DDBJ whole genome shotgun (WGS) entry which is preliminary data.</text>
</comment>
<proteinExistence type="inferred from homology"/>
<dbReference type="GO" id="GO:0032259">
    <property type="term" value="P:methylation"/>
    <property type="evidence" value="ECO:0007669"/>
    <property type="project" value="UniProtKB-KW"/>
</dbReference>
<organism evidence="6 7">
    <name type="scientific">Rhodocytophaga aerolata</name>
    <dbReference type="NCBI Taxonomy" id="455078"/>
    <lineage>
        <taxon>Bacteria</taxon>
        <taxon>Pseudomonadati</taxon>
        <taxon>Bacteroidota</taxon>
        <taxon>Cytophagia</taxon>
        <taxon>Cytophagales</taxon>
        <taxon>Rhodocytophagaceae</taxon>
        <taxon>Rhodocytophaga</taxon>
    </lineage>
</organism>
<comment type="similarity">
    <text evidence="5">Belongs to the class I-like SAM-binding methyltransferase superfamily. MenG/UbiE family.</text>
</comment>
<dbReference type="Proteomes" id="UP001168528">
    <property type="component" value="Unassembled WGS sequence"/>
</dbReference>
<keyword evidence="1 5" id="KW-0474">Menaquinone biosynthesis</keyword>
<dbReference type="Pfam" id="PF01209">
    <property type="entry name" value="Ubie_methyltran"/>
    <property type="match status" value="1"/>
</dbReference>
<feature type="binding site" evidence="5">
    <location>
        <position position="66"/>
    </location>
    <ligand>
        <name>S-adenosyl-L-methionine</name>
        <dbReference type="ChEBI" id="CHEBI:59789"/>
    </ligand>
</feature>
<dbReference type="SUPFAM" id="SSF53335">
    <property type="entry name" value="S-adenosyl-L-methionine-dependent methyltransferases"/>
    <property type="match status" value="1"/>
</dbReference>
<sequence length="240" mass="27116">MSVVPYKEQTASKKEQVATMFDNIAGKYDLLNRVLSFGIDIYWRKKAVRLLKPLRPRLILDIATGTGDFAIEALAAKPEKIIGVDISEGMLAKGREKLRKMKLEDKIELRKGDSEKLLFTDNYFDAVIVSFGVRNFENLDKGLVDMFRVLKKGGTCIIVEFSKPTGFPFKQVYNFYSSRILPLIGKVISKDQSAYSYLPESVQAFPDGKDFLNIFEKAGFHSTKCIPLTFGISSIYIGRK</sequence>
<dbReference type="EMBL" id="JAUKPO010000003">
    <property type="protein sequence ID" value="MDO1446064.1"/>
    <property type="molecule type" value="Genomic_DNA"/>
</dbReference>
<dbReference type="NCBIfam" id="NF001244">
    <property type="entry name" value="PRK00216.1-5"/>
    <property type="match status" value="1"/>
</dbReference>
<keyword evidence="3 5" id="KW-0808">Transferase</keyword>
<dbReference type="RefSeq" id="WP_302036866.1">
    <property type="nucleotide sequence ID" value="NZ_JAUKPO010000003.1"/>
</dbReference>
<dbReference type="EC" id="2.1.1.163" evidence="5"/>
<dbReference type="GO" id="GO:0043770">
    <property type="term" value="F:demethylmenaquinone methyltransferase activity"/>
    <property type="evidence" value="ECO:0007669"/>
    <property type="project" value="UniProtKB-EC"/>
</dbReference>
<dbReference type="GO" id="GO:0008425">
    <property type="term" value="F:2-methoxy-6-polyprenyl-1,4-benzoquinol methyltransferase activity"/>
    <property type="evidence" value="ECO:0007669"/>
    <property type="project" value="UniProtKB-EC"/>
</dbReference>
<comment type="catalytic activity">
    <reaction evidence="5">
        <text>a 2-demethylmenaquinol + S-adenosyl-L-methionine = a menaquinol + S-adenosyl-L-homocysteine + H(+)</text>
        <dbReference type="Rhea" id="RHEA:42640"/>
        <dbReference type="Rhea" id="RHEA-COMP:9539"/>
        <dbReference type="Rhea" id="RHEA-COMP:9563"/>
        <dbReference type="ChEBI" id="CHEBI:15378"/>
        <dbReference type="ChEBI" id="CHEBI:18151"/>
        <dbReference type="ChEBI" id="CHEBI:55437"/>
        <dbReference type="ChEBI" id="CHEBI:57856"/>
        <dbReference type="ChEBI" id="CHEBI:59789"/>
        <dbReference type="EC" id="2.1.1.163"/>
    </reaction>
</comment>
<evidence type="ECO:0000313" key="6">
    <source>
        <dbReference type="EMBL" id="MDO1446064.1"/>
    </source>
</evidence>
<dbReference type="CDD" id="cd02440">
    <property type="entry name" value="AdoMet_MTases"/>
    <property type="match status" value="1"/>
</dbReference>
<feature type="binding site" evidence="5">
    <location>
        <begin position="113"/>
        <end position="114"/>
    </location>
    <ligand>
        <name>S-adenosyl-L-methionine</name>
        <dbReference type="ChEBI" id="CHEBI:59789"/>
    </ligand>
</feature>
<accession>A0ABT8R3U2</accession>
<dbReference type="PANTHER" id="PTHR43591:SF24">
    <property type="entry name" value="2-METHOXY-6-POLYPRENYL-1,4-BENZOQUINOL METHYLASE, MITOCHONDRIAL"/>
    <property type="match status" value="1"/>
</dbReference>
<dbReference type="NCBIfam" id="TIGR01934">
    <property type="entry name" value="MenG_MenH_UbiE"/>
    <property type="match status" value="1"/>
</dbReference>
<dbReference type="PROSITE" id="PS01183">
    <property type="entry name" value="UBIE_1"/>
    <property type="match status" value="1"/>
</dbReference>
<dbReference type="InterPro" id="IPR029063">
    <property type="entry name" value="SAM-dependent_MTases_sf"/>
</dbReference>
<evidence type="ECO:0000313" key="7">
    <source>
        <dbReference type="Proteomes" id="UP001168528"/>
    </source>
</evidence>
<evidence type="ECO:0000256" key="1">
    <source>
        <dbReference type="ARBA" id="ARBA00022428"/>
    </source>
</evidence>
<keyword evidence="7" id="KW-1185">Reference proteome</keyword>
<keyword evidence="4 5" id="KW-0949">S-adenosyl-L-methionine</keyword>
<dbReference type="PROSITE" id="PS51608">
    <property type="entry name" value="SAM_MT_UBIE"/>
    <property type="match status" value="1"/>
</dbReference>
<evidence type="ECO:0000256" key="5">
    <source>
        <dbReference type="HAMAP-Rule" id="MF_01813"/>
    </source>
</evidence>
<dbReference type="Gene3D" id="3.40.50.150">
    <property type="entry name" value="Vaccinia Virus protein VP39"/>
    <property type="match status" value="1"/>
</dbReference>
<protein>
    <recommendedName>
        <fullName evidence="5">Demethylmenaquinone methyltransferase</fullName>
        <ecNumber evidence="5">2.1.1.163</ecNumber>
    </recommendedName>
</protein>
<comment type="function">
    <text evidence="5">Methyltransferase required for the conversion of demethylmenaquinol (DMKH2) to menaquinol (MKH2).</text>
</comment>
<evidence type="ECO:0000256" key="3">
    <source>
        <dbReference type="ARBA" id="ARBA00022679"/>
    </source>
</evidence>
<comment type="pathway">
    <text evidence="5">Quinol/quinone metabolism; menaquinone biosynthesis; menaquinol from 1,4-dihydroxy-2-naphthoate: step 2/2.</text>
</comment>
<name>A0ABT8R3U2_9BACT</name>
<dbReference type="InterPro" id="IPR004033">
    <property type="entry name" value="UbiE/COQ5_MeTrFase"/>
</dbReference>
<feature type="binding site" evidence="5">
    <location>
        <position position="130"/>
    </location>
    <ligand>
        <name>S-adenosyl-L-methionine</name>
        <dbReference type="ChEBI" id="CHEBI:59789"/>
    </ligand>
</feature>
<gene>
    <name evidence="6" type="primary">ubiE</name>
    <name evidence="5" type="synonym">menG</name>
    <name evidence="6" type="ORF">Q0590_07370</name>
</gene>
<keyword evidence="2 5" id="KW-0489">Methyltransferase</keyword>
<feature type="binding site" evidence="5">
    <location>
        <position position="85"/>
    </location>
    <ligand>
        <name>S-adenosyl-L-methionine</name>
        <dbReference type="ChEBI" id="CHEBI:59789"/>
    </ligand>
</feature>
<dbReference type="PANTHER" id="PTHR43591">
    <property type="entry name" value="METHYLTRANSFERASE"/>
    <property type="match status" value="1"/>
</dbReference>
<dbReference type="HAMAP" id="MF_01813">
    <property type="entry name" value="MenG_UbiE_methyltr"/>
    <property type="match status" value="1"/>
</dbReference>
<evidence type="ECO:0000256" key="4">
    <source>
        <dbReference type="ARBA" id="ARBA00022691"/>
    </source>
</evidence>
<reference evidence="6" key="1">
    <citation type="submission" date="2023-07" db="EMBL/GenBank/DDBJ databases">
        <title>The genome sequence of Rhodocytophaga aerolata KACC 12507.</title>
        <authorList>
            <person name="Zhang X."/>
        </authorList>
    </citation>
    <scope>NUCLEOTIDE SEQUENCE</scope>
    <source>
        <strain evidence="6">KACC 12507</strain>
    </source>
</reference>
<dbReference type="InterPro" id="IPR023576">
    <property type="entry name" value="UbiE/COQ5_MeTrFase_CS"/>
</dbReference>
<evidence type="ECO:0000256" key="2">
    <source>
        <dbReference type="ARBA" id="ARBA00022603"/>
    </source>
</evidence>